<accession>U2YLL7</accession>
<feature type="signal peptide" evidence="1">
    <location>
        <begin position="1"/>
        <end position="24"/>
    </location>
</feature>
<gene>
    <name evidence="2" type="ORF">NT2_05_02120</name>
</gene>
<keyword evidence="1" id="KW-0732">Signal</keyword>
<evidence type="ECO:0000313" key="2">
    <source>
        <dbReference type="EMBL" id="GAD49292.1"/>
    </source>
</evidence>
<sequence>MRLIRRVTVMAVAAVGLASLSAYAQDSFQGAGQNSQLDCAGKSAEIVGADNDLVITGACQRLEIQGASNRIRVDMAKNGIIEVTGASNTIHWTTPDGSRPRLRVTGAANRISGKAR</sequence>
<dbReference type="Proteomes" id="UP000016568">
    <property type="component" value="Unassembled WGS sequence"/>
</dbReference>
<dbReference type="Pfam" id="PF11259">
    <property type="entry name" value="DUF3060"/>
    <property type="match status" value="1"/>
</dbReference>
<dbReference type="RefSeq" id="WP_021690198.1">
    <property type="nucleotide sequence ID" value="NZ_BASZ01000005.1"/>
</dbReference>
<organism evidence="2 3">
    <name type="scientific">Caenibius tardaugens NBRC 16725</name>
    <dbReference type="NCBI Taxonomy" id="1219035"/>
    <lineage>
        <taxon>Bacteria</taxon>
        <taxon>Pseudomonadati</taxon>
        <taxon>Pseudomonadota</taxon>
        <taxon>Alphaproteobacteria</taxon>
        <taxon>Sphingomonadales</taxon>
        <taxon>Erythrobacteraceae</taxon>
        <taxon>Caenibius</taxon>
    </lineage>
</organism>
<evidence type="ECO:0008006" key="4">
    <source>
        <dbReference type="Google" id="ProtNLM"/>
    </source>
</evidence>
<name>U2YLL7_9SPHN</name>
<keyword evidence="3" id="KW-1185">Reference proteome</keyword>
<dbReference type="eggNOG" id="ENOG5033C3T">
    <property type="taxonomic scope" value="Bacteria"/>
</dbReference>
<dbReference type="AlphaFoldDB" id="U2YLL7"/>
<protein>
    <recommendedName>
        <fullName evidence="4">DUF3060 domain-containing protein</fullName>
    </recommendedName>
</protein>
<evidence type="ECO:0000256" key="1">
    <source>
        <dbReference type="SAM" id="SignalP"/>
    </source>
</evidence>
<comment type="caution">
    <text evidence="2">The sequence shown here is derived from an EMBL/GenBank/DDBJ whole genome shotgun (WGS) entry which is preliminary data.</text>
</comment>
<reference evidence="2 3" key="1">
    <citation type="submission" date="2013-09" db="EMBL/GenBank/DDBJ databases">
        <title>Whole genome shotgun sequence of Novosphingobium tardaugens NBRC 16725.</title>
        <authorList>
            <person name="Isaki S."/>
            <person name="Hosoyama A."/>
            <person name="Tsuchikane K."/>
            <person name="Katsumata H."/>
            <person name="Ando Y."/>
            <person name="Yamazaki S."/>
            <person name="Fujita N."/>
        </authorList>
    </citation>
    <scope>NUCLEOTIDE SEQUENCE [LARGE SCALE GENOMIC DNA]</scope>
    <source>
        <strain evidence="2 3">NBRC 16725</strain>
    </source>
</reference>
<proteinExistence type="predicted"/>
<dbReference type="InterPro" id="IPR021417">
    <property type="entry name" value="DUF3060"/>
</dbReference>
<evidence type="ECO:0000313" key="3">
    <source>
        <dbReference type="Proteomes" id="UP000016568"/>
    </source>
</evidence>
<feature type="chain" id="PRO_5004636361" description="DUF3060 domain-containing protein" evidence="1">
    <location>
        <begin position="25"/>
        <end position="116"/>
    </location>
</feature>
<dbReference type="EMBL" id="BASZ01000005">
    <property type="protein sequence ID" value="GAD49292.1"/>
    <property type="molecule type" value="Genomic_DNA"/>
</dbReference>